<feature type="transmembrane region" description="Helical" evidence="8">
    <location>
        <begin position="69"/>
        <end position="92"/>
    </location>
</feature>
<dbReference type="EMBL" id="JAJHPV010000009">
    <property type="protein sequence ID" value="MCC6070296.1"/>
    <property type="molecule type" value="Genomic_DNA"/>
</dbReference>
<evidence type="ECO:0000313" key="10">
    <source>
        <dbReference type="Proteomes" id="UP001198701"/>
    </source>
</evidence>
<proteinExistence type="inferred from homology"/>
<organism evidence="9 10">
    <name type="scientific">Massilia agrisoli</name>
    <dbReference type="NCBI Taxonomy" id="2892444"/>
    <lineage>
        <taxon>Bacteria</taxon>
        <taxon>Pseudomonadati</taxon>
        <taxon>Pseudomonadota</taxon>
        <taxon>Betaproteobacteria</taxon>
        <taxon>Burkholderiales</taxon>
        <taxon>Oxalobacteraceae</taxon>
        <taxon>Telluria group</taxon>
        <taxon>Massilia</taxon>
    </lineage>
</organism>
<evidence type="ECO:0000313" key="9">
    <source>
        <dbReference type="EMBL" id="MCC6070296.1"/>
    </source>
</evidence>
<feature type="transmembrane region" description="Helical" evidence="8">
    <location>
        <begin position="136"/>
        <end position="165"/>
    </location>
</feature>
<evidence type="ECO:0000256" key="3">
    <source>
        <dbReference type="ARBA" id="ARBA00022448"/>
    </source>
</evidence>
<keyword evidence="4 8" id="KW-1003">Cell membrane</keyword>
<evidence type="ECO:0000256" key="8">
    <source>
        <dbReference type="RuleBase" id="RU363041"/>
    </source>
</evidence>
<dbReference type="InterPro" id="IPR002781">
    <property type="entry name" value="TM_pro_TauE-like"/>
</dbReference>
<evidence type="ECO:0000256" key="4">
    <source>
        <dbReference type="ARBA" id="ARBA00022475"/>
    </source>
</evidence>
<feature type="transmembrane region" description="Helical" evidence="8">
    <location>
        <begin position="99"/>
        <end position="116"/>
    </location>
</feature>
<evidence type="ECO:0000256" key="5">
    <source>
        <dbReference type="ARBA" id="ARBA00022692"/>
    </source>
</evidence>
<comment type="caution">
    <text evidence="9">The sequence shown here is derived from an EMBL/GenBank/DDBJ whole genome shotgun (WGS) entry which is preliminary data.</text>
</comment>
<dbReference type="Pfam" id="PF01925">
    <property type="entry name" value="TauE"/>
    <property type="match status" value="1"/>
</dbReference>
<feature type="transmembrane region" description="Helical" evidence="8">
    <location>
        <begin position="200"/>
        <end position="218"/>
    </location>
</feature>
<evidence type="ECO:0000256" key="6">
    <source>
        <dbReference type="ARBA" id="ARBA00022989"/>
    </source>
</evidence>
<comment type="subcellular location">
    <subcellularLocation>
        <location evidence="1 8">Cell membrane</location>
        <topology evidence="1 8">Multi-pass membrane protein</topology>
    </subcellularLocation>
</comment>
<accession>A0ABS8IPF4</accession>
<feature type="transmembrane region" description="Helical" evidence="8">
    <location>
        <begin position="230"/>
        <end position="248"/>
    </location>
</feature>
<sequence>MVDVVLLGSAAFLAGLVDAVVGGGGLIQLPVMFSVFTKEVPATLLGTSKLAGIFGTGAAAVNYARQVRVAWSAAAPAALAAFALSFAGAYTVTKVPADFVRTLLPILLVAVAVYTFRKKDFGSVHAPVHSGHAERMFAVAMGAGIGFYDGFFGPGTGSFLMFLFVRFFGFDFLSASAAAKVVNVACNLSALMWFGYSGHLLWQLGLMMAACQVAGSLVGTKLAIKHGTAFVRKLFLVVVTLLILKTGYDAFIKW</sequence>
<dbReference type="InterPro" id="IPR052017">
    <property type="entry name" value="TSUP"/>
</dbReference>
<name>A0ABS8IPF4_9BURK</name>
<gene>
    <name evidence="9" type="ORF">LMJ30_04885</name>
</gene>
<keyword evidence="3" id="KW-0813">Transport</keyword>
<keyword evidence="5 8" id="KW-0812">Transmembrane</keyword>
<protein>
    <recommendedName>
        <fullName evidence="8">Probable membrane transporter protein</fullName>
    </recommendedName>
</protein>
<evidence type="ECO:0000256" key="7">
    <source>
        <dbReference type="ARBA" id="ARBA00023136"/>
    </source>
</evidence>
<reference evidence="9 10" key="1">
    <citation type="submission" date="2021-11" db="EMBL/GenBank/DDBJ databases">
        <authorList>
            <person name="Huq M.A."/>
        </authorList>
    </citation>
    <scope>NUCLEOTIDE SEQUENCE [LARGE SCALE GENOMIC DNA]</scope>
    <source>
        <strain evidence="9 10">MAHUQ-52</strain>
    </source>
</reference>
<dbReference type="PANTHER" id="PTHR30269">
    <property type="entry name" value="TRANSMEMBRANE PROTEIN YFCA"/>
    <property type="match status" value="1"/>
</dbReference>
<keyword evidence="10" id="KW-1185">Reference proteome</keyword>
<dbReference type="RefSeq" id="WP_229431225.1">
    <property type="nucleotide sequence ID" value="NZ_JAJHPV010000009.1"/>
</dbReference>
<comment type="similarity">
    <text evidence="2 8">Belongs to the 4-toluene sulfonate uptake permease (TSUP) (TC 2.A.102) family.</text>
</comment>
<evidence type="ECO:0000256" key="2">
    <source>
        <dbReference type="ARBA" id="ARBA00009142"/>
    </source>
</evidence>
<dbReference type="Proteomes" id="UP001198701">
    <property type="component" value="Unassembled WGS sequence"/>
</dbReference>
<keyword evidence="6 8" id="KW-1133">Transmembrane helix</keyword>
<evidence type="ECO:0000256" key="1">
    <source>
        <dbReference type="ARBA" id="ARBA00004651"/>
    </source>
</evidence>
<dbReference type="PANTHER" id="PTHR30269:SF0">
    <property type="entry name" value="MEMBRANE TRANSPORTER PROTEIN YFCA-RELATED"/>
    <property type="match status" value="1"/>
</dbReference>
<keyword evidence="7 8" id="KW-0472">Membrane</keyword>